<dbReference type="EMBL" id="VOUQ01000070">
    <property type="protein sequence ID" value="TXE21974.1"/>
    <property type="molecule type" value="Genomic_DNA"/>
</dbReference>
<dbReference type="AlphaFoldDB" id="A0A5C7BFE9"/>
<protein>
    <submittedName>
        <fullName evidence="1">Recombinase RecA</fullName>
    </submittedName>
</protein>
<dbReference type="Proteomes" id="UP000321126">
    <property type="component" value="Unassembled WGS sequence"/>
</dbReference>
<name>A0A5C7BFE9_SERMA</name>
<accession>A0A5C7BFE9</accession>
<proteinExistence type="predicted"/>
<reference evidence="1 2" key="1">
    <citation type="submission" date="2019-07" db="EMBL/GenBank/DDBJ databases">
        <title>Serratia strains were isolated from fresh produce.</title>
        <authorList>
            <person name="Cho G.-S."/>
            <person name="Stein M."/>
            <person name="Lee W."/>
            <person name="Suh S.H."/>
            <person name="Franz C.M.A.P."/>
        </authorList>
    </citation>
    <scope>NUCLEOTIDE SEQUENCE [LARGE SCALE GENOMIC DNA]</scope>
    <source>
        <strain evidence="1 2">S16</strain>
    </source>
</reference>
<gene>
    <name evidence="1" type="ORF">FOT62_25285</name>
</gene>
<dbReference type="RefSeq" id="WP_079450657.1">
    <property type="nucleotide sequence ID" value="NZ_JACFAB010000003.1"/>
</dbReference>
<evidence type="ECO:0000313" key="2">
    <source>
        <dbReference type="Proteomes" id="UP000321126"/>
    </source>
</evidence>
<evidence type="ECO:0000313" key="1">
    <source>
        <dbReference type="EMBL" id="TXE21974.1"/>
    </source>
</evidence>
<sequence length="64" mass="7629">MVEDWMIPQDWQNPKWNRDGSQPHHWHNYVSSAVQQIWQSFTDEQKQVLAAGFAEVALNEDCWD</sequence>
<organism evidence="1 2">
    <name type="scientific">Serratia marcescens</name>
    <dbReference type="NCBI Taxonomy" id="615"/>
    <lineage>
        <taxon>Bacteria</taxon>
        <taxon>Pseudomonadati</taxon>
        <taxon>Pseudomonadota</taxon>
        <taxon>Gammaproteobacteria</taxon>
        <taxon>Enterobacterales</taxon>
        <taxon>Yersiniaceae</taxon>
        <taxon>Serratia</taxon>
    </lineage>
</organism>
<comment type="caution">
    <text evidence="1">The sequence shown here is derived from an EMBL/GenBank/DDBJ whole genome shotgun (WGS) entry which is preliminary data.</text>
</comment>